<dbReference type="AlphaFoldDB" id="A0A383CHR7"/>
<name>A0A383CHR7_9ZZZZ</name>
<reference evidence="1" key="1">
    <citation type="submission" date="2018-05" db="EMBL/GenBank/DDBJ databases">
        <authorList>
            <person name="Lanie J.A."/>
            <person name="Ng W.-L."/>
            <person name="Kazmierczak K.M."/>
            <person name="Andrzejewski T.M."/>
            <person name="Davidsen T.M."/>
            <person name="Wayne K.J."/>
            <person name="Tettelin H."/>
            <person name="Glass J.I."/>
            <person name="Rusch D."/>
            <person name="Podicherti R."/>
            <person name="Tsui H.-C.T."/>
            <person name="Winkler M.E."/>
        </authorList>
    </citation>
    <scope>NUCLEOTIDE SEQUENCE</scope>
</reference>
<protein>
    <submittedName>
        <fullName evidence="1">Uncharacterized protein</fullName>
    </submittedName>
</protein>
<proteinExistence type="predicted"/>
<organism evidence="1">
    <name type="scientific">marine metagenome</name>
    <dbReference type="NCBI Taxonomy" id="408172"/>
    <lineage>
        <taxon>unclassified sequences</taxon>
        <taxon>metagenomes</taxon>
        <taxon>ecological metagenomes</taxon>
    </lineage>
</organism>
<dbReference type="EMBL" id="UINC01208849">
    <property type="protein sequence ID" value="SVE31603.1"/>
    <property type="molecule type" value="Genomic_DNA"/>
</dbReference>
<gene>
    <name evidence="1" type="ORF">METZ01_LOCUS484457</name>
</gene>
<evidence type="ECO:0000313" key="1">
    <source>
        <dbReference type="EMBL" id="SVE31603.1"/>
    </source>
</evidence>
<sequence length="107" mass="12357">MSDYRKLVQKEALEFLKESWDQYKADEGEFGGASSLPNLAQWIDAGEVLSGRVREISAKWNHRDYIWVESNTRNPSREAGGDRSSKAFASFLQDVRYEVKKLAKKKR</sequence>
<accession>A0A383CHR7</accession>